<reference evidence="6 7" key="1">
    <citation type="submission" date="2016-03" db="EMBL/GenBank/DDBJ databases">
        <authorList>
            <person name="Ploux O."/>
        </authorList>
    </citation>
    <scope>NUCLEOTIDE SEQUENCE [LARGE SCALE GENOMIC DNA]</scope>
    <source>
        <strain evidence="6 7">UAMH 11012</strain>
    </source>
</reference>
<keyword evidence="3" id="KW-0472">Membrane</keyword>
<evidence type="ECO:0000256" key="2">
    <source>
        <dbReference type="SAM" id="MobiDB-lite"/>
    </source>
</evidence>
<keyword evidence="3" id="KW-0812">Transmembrane</keyword>
<evidence type="ECO:0000259" key="4">
    <source>
        <dbReference type="Pfam" id="PF24883"/>
    </source>
</evidence>
<dbReference type="Proteomes" id="UP000184330">
    <property type="component" value="Unassembled WGS sequence"/>
</dbReference>
<proteinExistence type="predicted"/>
<sequence length="1093" mass="123164">MDPLTAIGLASNILSFLDFSVKVFSGAIDIYDSPSGLTEENRSSEAIVAQMKHFASKLQPPDDAQLTGDEKALCKLACECDDLSTRIIALIEKARPKDRKSKSASILAGLKSKWHEAERRKLEERLGHCRAQLALQLNYLTSSEVKGKLDILVASAKDDSSRLEQLSSQVNNLGRDVTISSLSPMAQAQIETLLGVSEHAVNLIAQQHILKSLAFEGMYGRYETVNDAHYKTFRWIFGHDSDSDLEDNFISGGTSQDQGPQQATLSEDSTDAAPEEADRDTKQLPPPIGDPEKIAARNALLNWLSSGNGIFHISGKLGSGKSTLMKYLCEHKATIAMLKNWAVGRNLVFANFFFWKPGSSLQKSLTGLFRSLLHDILQTSHELIQYVLPDQWRQMKSSPWHAMNETRFSDRDIQRAFLRLISDAKLYKDYCFCFFIDGLDEYEGTLQDDTKSLVDQLCYWTTIAPNNVKLCVSSREYNVFMNAFPESRRIRLHQLTRSDMKQYVVDKLSHMDQDEDKAVLTRAIVDNAHGIFQWVIIVTKRIREQIENGSNVEDLKSEIDNLPQELDDLFAHLLNSLSKSDLKRAYQTFAMVLELKKQYDSYLPLPAYSFLDDYNRDTSFALQEDFGTTQIEPGKSVVRANSTLKRLNGCCKGLVEAVSKETKDPSIEDNTIEFTHRSVPEFLSTKARRDHMLNLLEGFNPVDAFSQLALAALLTDPHIARRRSMRGILGRLVLIRTPLELDTAPYLFLESLSEAIARARVLIGPLADQHHPHNTLIPLPGESGALSIVAHCVVIERFQAAAADLPQHPIYQAAYFGNWEYVRWGLRQHLTTDAQISLHILLNCILKGDPPATNSLTEALDTVEVLISRGLTPQALTDISFLDVHAFERHDPKTRMSVNMTVWQHLLLTCYTFTVWRDRKSLTRLGCILERYLEHGADPYFLFHAIIEKEDEGGNSWVLRLVLGREQQEVLLKDDRHSGTDFYSCEANSLAEFIELFDFENKDRILRLIERNTEIFESTADSRTEAEETGLNGVENPEVNEPHEDGVLAVARPQKTTHFGSFPTIALIPISAILVGIVVAVVIQLCKPWLVEK</sequence>
<dbReference type="OrthoDB" id="443402at2759"/>
<dbReference type="SUPFAM" id="SSF52540">
    <property type="entry name" value="P-loop containing nucleoside triphosphate hydrolases"/>
    <property type="match status" value="1"/>
</dbReference>
<dbReference type="PANTHER" id="PTHR10039:SF5">
    <property type="entry name" value="NACHT DOMAIN-CONTAINING PROTEIN"/>
    <property type="match status" value="1"/>
</dbReference>
<keyword evidence="3" id="KW-1133">Transmembrane helix</keyword>
<evidence type="ECO:0000313" key="7">
    <source>
        <dbReference type="Proteomes" id="UP000184330"/>
    </source>
</evidence>
<feature type="transmembrane region" description="Helical" evidence="3">
    <location>
        <begin position="1062"/>
        <end position="1083"/>
    </location>
</feature>
<dbReference type="InterPro" id="IPR027417">
    <property type="entry name" value="P-loop_NTPase"/>
</dbReference>
<feature type="domain" description="DUF7791" evidence="5">
    <location>
        <begin position="584"/>
        <end position="698"/>
    </location>
</feature>
<dbReference type="InterPro" id="IPR056693">
    <property type="entry name" value="DUF7791"/>
</dbReference>
<organism evidence="6 7">
    <name type="scientific">Phialocephala subalpina</name>
    <dbReference type="NCBI Taxonomy" id="576137"/>
    <lineage>
        <taxon>Eukaryota</taxon>
        <taxon>Fungi</taxon>
        <taxon>Dikarya</taxon>
        <taxon>Ascomycota</taxon>
        <taxon>Pezizomycotina</taxon>
        <taxon>Leotiomycetes</taxon>
        <taxon>Helotiales</taxon>
        <taxon>Mollisiaceae</taxon>
        <taxon>Phialocephala</taxon>
        <taxon>Phialocephala fortinii species complex</taxon>
    </lineage>
</organism>
<accession>A0A1L7XTN4</accession>
<dbReference type="Gene3D" id="3.40.50.300">
    <property type="entry name" value="P-loop containing nucleotide triphosphate hydrolases"/>
    <property type="match status" value="1"/>
</dbReference>
<dbReference type="Pfam" id="PF24883">
    <property type="entry name" value="NPHP3_N"/>
    <property type="match status" value="1"/>
</dbReference>
<feature type="compositionally biased region" description="Polar residues" evidence="2">
    <location>
        <begin position="251"/>
        <end position="267"/>
    </location>
</feature>
<name>A0A1L7XTN4_9HELO</name>
<dbReference type="Pfam" id="PF25053">
    <property type="entry name" value="DUF7791"/>
    <property type="match status" value="1"/>
</dbReference>
<protein>
    <recommendedName>
        <fullName evidence="8">NACHT domain-containing protein</fullName>
    </recommendedName>
</protein>
<dbReference type="STRING" id="576137.A0A1L7XTN4"/>
<evidence type="ECO:0000313" key="6">
    <source>
        <dbReference type="EMBL" id="CZR68365.1"/>
    </source>
</evidence>
<feature type="compositionally biased region" description="Acidic residues" evidence="2">
    <location>
        <begin position="268"/>
        <end position="278"/>
    </location>
</feature>
<evidence type="ECO:0000259" key="5">
    <source>
        <dbReference type="Pfam" id="PF25053"/>
    </source>
</evidence>
<dbReference type="PANTHER" id="PTHR10039">
    <property type="entry name" value="AMELOGENIN"/>
    <property type="match status" value="1"/>
</dbReference>
<gene>
    <name evidence="6" type="ORF">PAC_18264</name>
</gene>
<feature type="domain" description="Nephrocystin 3-like N-terminal" evidence="4">
    <location>
        <begin position="297"/>
        <end position="475"/>
    </location>
</feature>
<feature type="region of interest" description="Disordered" evidence="2">
    <location>
        <begin position="1020"/>
        <end position="1039"/>
    </location>
</feature>
<evidence type="ECO:0000256" key="1">
    <source>
        <dbReference type="ARBA" id="ARBA00022737"/>
    </source>
</evidence>
<dbReference type="AlphaFoldDB" id="A0A1L7XTN4"/>
<dbReference type="EMBL" id="FJOG01000054">
    <property type="protein sequence ID" value="CZR68365.1"/>
    <property type="molecule type" value="Genomic_DNA"/>
</dbReference>
<keyword evidence="7" id="KW-1185">Reference proteome</keyword>
<evidence type="ECO:0008006" key="8">
    <source>
        <dbReference type="Google" id="ProtNLM"/>
    </source>
</evidence>
<dbReference type="InterPro" id="IPR056884">
    <property type="entry name" value="NPHP3-like_N"/>
</dbReference>
<evidence type="ECO:0000256" key="3">
    <source>
        <dbReference type="SAM" id="Phobius"/>
    </source>
</evidence>
<feature type="region of interest" description="Disordered" evidence="2">
    <location>
        <begin position="247"/>
        <end position="289"/>
    </location>
</feature>
<keyword evidence="1" id="KW-0677">Repeat</keyword>